<sequence length="774" mass="87378">MATYVLRSASWRSLYSARTTLETLAASLHPATWSLAASSKQYFSLSGEPPTMQAMKQMQYPDVHADSSIFEEDEEDYQAVLGATRGKVTLARTADMPARLLARGKYEEAERLLDEMRDMRLQPASSPVFVDAAIHVLRTRWTTLHARRAAFQRFYSYIPFATSNHPSFDQAARVLELLLQNIIDLPLMKLCILTNVARGYFLMRHVAIVRDYVRLSDPHSSVRLLDALYDKSVEGLKTMARFGNLRVSSNRPIHPLIQDAEPRVNVMLQATYSTAILEFCKQNRADLAVAVLQKAWQRDIPVHALVYSRVINKLESALDTENLSLVKQLIGDRPADSTFTPYLPSADFLKPPPPAHLPDDRPLNTRSRLADALRILRRHISAYTCPEPSVLANVFAACAHFQCPRILTILRERAYRKTDTAMVWALAEMLYHHKRRDVHAISLVFRNNFRMIGVPPQAYFYASFYRRGPRWDDSSLSTSKLYTHATLPSDGYKMWPSTHHTVLVWRACAEKVVHAASLTKLYKELLAQVKASRQVHSLVHSPSPPNIAQERHDTAQDVRLGSVESAGAESPYPTPTPPPYMYDDAHFNVFVREFGKTDTAAAARVISDMYQLGVQPGVETLSLLLCCFSEQEEESKMIQLLERMEATLDAEAAHGDSATSASNDLVLPPPNVAAYVTVIEHLMVHQQPVVASGIALRMFNKLQYQFGTKTQMDRLLLTLVHALAALKRERKMQNTQMEQSEHDTVTAFVAALRQAQKRQHQRPRINVSEPSTQP</sequence>
<proteinExistence type="inferred from homology"/>
<dbReference type="Proteomes" id="UP000814176">
    <property type="component" value="Unassembled WGS sequence"/>
</dbReference>
<gene>
    <name evidence="2" type="ORF">C8Q71DRAFT_78017</name>
</gene>
<dbReference type="Gene3D" id="1.25.40.10">
    <property type="entry name" value="Tetratricopeptide repeat domain"/>
    <property type="match status" value="1"/>
</dbReference>
<dbReference type="PANTHER" id="PTHR46128">
    <property type="entry name" value="MITOCHONDRIAL GROUP I INTRON SPLICING FACTOR CCM1"/>
    <property type="match status" value="1"/>
</dbReference>
<dbReference type="InterPro" id="IPR050872">
    <property type="entry name" value="PPR_P_subfamily"/>
</dbReference>
<comment type="caution">
    <text evidence="2">The sequence shown here is derived from an EMBL/GenBank/DDBJ whole genome shotgun (WGS) entry which is preliminary data.</text>
</comment>
<dbReference type="PANTHER" id="PTHR46128:SF211">
    <property type="entry name" value="PENTACOTRIPEPTIDE-REPEAT REGION OF PRORP DOMAIN-CONTAINING PROTEIN"/>
    <property type="match status" value="1"/>
</dbReference>
<dbReference type="EMBL" id="JADCUA010000011">
    <property type="protein sequence ID" value="KAH9836340.1"/>
    <property type="molecule type" value="Genomic_DNA"/>
</dbReference>
<protein>
    <submittedName>
        <fullName evidence="2">Uncharacterized protein</fullName>
    </submittedName>
</protein>
<name>A0ABQ8KG43_9APHY</name>
<evidence type="ECO:0000313" key="2">
    <source>
        <dbReference type="EMBL" id="KAH9836340.1"/>
    </source>
</evidence>
<evidence type="ECO:0000313" key="3">
    <source>
        <dbReference type="Proteomes" id="UP000814176"/>
    </source>
</evidence>
<dbReference type="GeneID" id="72005568"/>
<keyword evidence="3" id="KW-1185">Reference proteome</keyword>
<organism evidence="2 3">
    <name type="scientific">Rhodofomes roseus</name>
    <dbReference type="NCBI Taxonomy" id="34475"/>
    <lineage>
        <taxon>Eukaryota</taxon>
        <taxon>Fungi</taxon>
        <taxon>Dikarya</taxon>
        <taxon>Basidiomycota</taxon>
        <taxon>Agaricomycotina</taxon>
        <taxon>Agaricomycetes</taxon>
        <taxon>Polyporales</taxon>
        <taxon>Rhodofomes</taxon>
    </lineage>
</organism>
<dbReference type="InterPro" id="IPR011990">
    <property type="entry name" value="TPR-like_helical_dom_sf"/>
</dbReference>
<evidence type="ECO:0000256" key="1">
    <source>
        <dbReference type="ARBA" id="ARBA00007626"/>
    </source>
</evidence>
<dbReference type="RefSeq" id="XP_047778625.1">
    <property type="nucleotide sequence ID" value="XM_047924836.1"/>
</dbReference>
<accession>A0ABQ8KG43</accession>
<reference evidence="2 3" key="1">
    <citation type="journal article" date="2021" name="Environ. Microbiol.">
        <title>Gene family expansions and transcriptome signatures uncover fungal adaptations to wood decay.</title>
        <authorList>
            <person name="Hage H."/>
            <person name="Miyauchi S."/>
            <person name="Viragh M."/>
            <person name="Drula E."/>
            <person name="Min B."/>
            <person name="Chaduli D."/>
            <person name="Navarro D."/>
            <person name="Favel A."/>
            <person name="Norest M."/>
            <person name="Lesage-Meessen L."/>
            <person name="Balint B."/>
            <person name="Merenyi Z."/>
            <person name="de Eugenio L."/>
            <person name="Morin E."/>
            <person name="Martinez A.T."/>
            <person name="Baldrian P."/>
            <person name="Stursova M."/>
            <person name="Martinez M.J."/>
            <person name="Novotny C."/>
            <person name="Magnuson J.K."/>
            <person name="Spatafora J.W."/>
            <person name="Maurice S."/>
            <person name="Pangilinan J."/>
            <person name="Andreopoulos W."/>
            <person name="LaButti K."/>
            <person name="Hundley H."/>
            <person name="Na H."/>
            <person name="Kuo A."/>
            <person name="Barry K."/>
            <person name="Lipzen A."/>
            <person name="Henrissat B."/>
            <person name="Riley R."/>
            <person name="Ahrendt S."/>
            <person name="Nagy L.G."/>
            <person name="Grigoriev I.V."/>
            <person name="Martin F."/>
            <person name="Rosso M.N."/>
        </authorList>
    </citation>
    <scope>NUCLEOTIDE SEQUENCE [LARGE SCALE GENOMIC DNA]</scope>
    <source>
        <strain evidence="2 3">CIRM-BRFM 1785</strain>
    </source>
</reference>
<comment type="similarity">
    <text evidence="1">Belongs to the PPR family. P subfamily.</text>
</comment>